<sequence length="456" mass="49980">MSGAEYSTQKSGTSSSLLGVPRAFAPQGFRAAVAGDELAQAILVVSGTASEPPDNAQCAQEHLERIGSHVISVARVQVAMIGVKTNSAFYPLEKAVDGAFRVLVTFSLSRHAFKTVNFRSLAAELTERFAFSARSAGGELQQRTVRTPSGREAVYLQVCTCARHHRGVSTPEHGPELAYRGEAAHHVAAVPLVFRSRSSSTFPLAILSLSAAERVEFAPADPAWRGLLVHQLAWDRAVLEYFVLAGREMEMQCDLTGELGKRMKFQQHGLAEAVLLAASRKTLALNDVTRLLEQTEFTSLNSAVPNLLLGHLVSSAQPALRQPILPPHGLTNEQMSPYITRVISHPQKLSIHTLLCARLESDHMRTIERSGIQLRALVEQMCAANATLSRMDFSRLTSLAINAVIKSSPQIFECLEMWGRRLSRIGRRWDATRQGRKVEVGDIVLPVPMYDARATM</sequence>
<gene>
    <name evidence="1" type="ORF">FA95DRAFT_1672071</name>
</gene>
<reference evidence="1" key="2">
    <citation type="journal article" date="2022" name="New Phytol.">
        <title>Evolutionary transition to the ectomycorrhizal habit in the genomes of a hyperdiverse lineage of mushroom-forming fungi.</title>
        <authorList>
            <person name="Looney B."/>
            <person name="Miyauchi S."/>
            <person name="Morin E."/>
            <person name="Drula E."/>
            <person name="Courty P.E."/>
            <person name="Kohler A."/>
            <person name="Kuo A."/>
            <person name="LaButti K."/>
            <person name="Pangilinan J."/>
            <person name="Lipzen A."/>
            <person name="Riley R."/>
            <person name="Andreopoulos W."/>
            <person name="He G."/>
            <person name="Johnson J."/>
            <person name="Nolan M."/>
            <person name="Tritt A."/>
            <person name="Barry K.W."/>
            <person name="Grigoriev I.V."/>
            <person name="Nagy L.G."/>
            <person name="Hibbett D."/>
            <person name="Henrissat B."/>
            <person name="Matheny P.B."/>
            <person name="Labbe J."/>
            <person name="Martin F.M."/>
        </authorList>
    </citation>
    <scope>NUCLEOTIDE SEQUENCE</scope>
    <source>
        <strain evidence="1">FP105234-sp</strain>
    </source>
</reference>
<evidence type="ECO:0000313" key="2">
    <source>
        <dbReference type="Proteomes" id="UP000814033"/>
    </source>
</evidence>
<accession>A0ACB8R1E9</accession>
<reference evidence="1" key="1">
    <citation type="submission" date="2021-02" db="EMBL/GenBank/DDBJ databases">
        <authorList>
            <consortium name="DOE Joint Genome Institute"/>
            <person name="Ahrendt S."/>
            <person name="Looney B.P."/>
            <person name="Miyauchi S."/>
            <person name="Morin E."/>
            <person name="Drula E."/>
            <person name="Courty P.E."/>
            <person name="Chicoki N."/>
            <person name="Fauchery L."/>
            <person name="Kohler A."/>
            <person name="Kuo A."/>
            <person name="Labutti K."/>
            <person name="Pangilinan J."/>
            <person name="Lipzen A."/>
            <person name="Riley R."/>
            <person name="Andreopoulos W."/>
            <person name="He G."/>
            <person name="Johnson J."/>
            <person name="Barry K.W."/>
            <person name="Grigoriev I.V."/>
            <person name="Nagy L."/>
            <person name="Hibbett D."/>
            <person name="Henrissat B."/>
            <person name="Matheny P.B."/>
            <person name="Labbe J."/>
            <person name="Martin F."/>
        </authorList>
    </citation>
    <scope>NUCLEOTIDE SEQUENCE</scope>
    <source>
        <strain evidence="1">FP105234-sp</strain>
    </source>
</reference>
<name>A0ACB8R1E9_9AGAM</name>
<evidence type="ECO:0000313" key="1">
    <source>
        <dbReference type="EMBL" id="KAI0037605.1"/>
    </source>
</evidence>
<keyword evidence="2" id="KW-1185">Reference proteome</keyword>
<dbReference type="EMBL" id="MU276832">
    <property type="protein sequence ID" value="KAI0037605.1"/>
    <property type="molecule type" value="Genomic_DNA"/>
</dbReference>
<comment type="caution">
    <text evidence="1">The sequence shown here is derived from an EMBL/GenBank/DDBJ whole genome shotgun (WGS) entry which is preliminary data.</text>
</comment>
<protein>
    <submittedName>
        <fullName evidence="1">Uncharacterized protein</fullName>
    </submittedName>
</protein>
<proteinExistence type="predicted"/>
<dbReference type="Proteomes" id="UP000814033">
    <property type="component" value="Unassembled WGS sequence"/>
</dbReference>
<organism evidence="1 2">
    <name type="scientific">Auriscalpium vulgare</name>
    <dbReference type="NCBI Taxonomy" id="40419"/>
    <lineage>
        <taxon>Eukaryota</taxon>
        <taxon>Fungi</taxon>
        <taxon>Dikarya</taxon>
        <taxon>Basidiomycota</taxon>
        <taxon>Agaricomycotina</taxon>
        <taxon>Agaricomycetes</taxon>
        <taxon>Russulales</taxon>
        <taxon>Auriscalpiaceae</taxon>
        <taxon>Auriscalpium</taxon>
    </lineage>
</organism>